<dbReference type="EC" id="6.1.1.1" evidence="1 9"/>
<keyword evidence="3 9" id="KW-0547">Nucleotide-binding</keyword>
<dbReference type="Gene3D" id="1.10.240.10">
    <property type="entry name" value="Tyrosyl-Transfer RNA Synthetase"/>
    <property type="match status" value="1"/>
</dbReference>
<dbReference type="OMA" id="YMMAKDS"/>
<evidence type="ECO:0000256" key="5">
    <source>
        <dbReference type="ARBA" id="ARBA00022917"/>
    </source>
</evidence>
<dbReference type="GO" id="GO:0005829">
    <property type="term" value="C:cytosol"/>
    <property type="evidence" value="ECO:0007669"/>
    <property type="project" value="TreeGrafter"/>
</dbReference>
<dbReference type="InterPro" id="IPR024088">
    <property type="entry name" value="Tyr-tRNA-ligase_bac-type"/>
</dbReference>
<feature type="coiled-coil region" evidence="10">
    <location>
        <begin position="76"/>
        <end position="103"/>
    </location>
</feature>
<evidence type="ECO:0000256" key="10">
    <source>
        <dbReference type="SAM" id="Coils"/>
    </source>
</evidence>
<evidence type="ECO:0000256" key="4">
    <source>
        <dbReference type="ARBA" id="ARBA00022840"/>
    </source>
</evidence>
<dbReference type="GO" id="GO:0005739">
    <property type="term" value="C:mitochondrion"/>
    <property type="evidence" value="ECO:0007669"/>
    <property type="project" value="TreeGrafter"/>
</dbReference>
<evidence type="ECO:0000256" key="1">
    <source>
        <dbReference type="ARBA" id="ARBA00013160"/>
    </source>
</evidence>
<dbReference type="CDD" id="cd00805">
    <property type="entry name" value="TyrRS_core"/>
    <property type="match status" value="1"/>
</dbReference>
<dbReference type="GO" id="GO:0004831">
    <property type="term" value="F:tyrosine-tRNA ligase activity"/>
    <property type="evidence" value="ECO:0007669"/>
    <property type="project" value="UniProtKB-EC"/>
</dbReference>
<dbReference type="PANTHER" id="PTHR11766">
    <property type="entry name" value="TYROSYL-TRNA SYNTHETASE"/>
    <property type="match status" value="1"/>
</dbReference>
<dbReference type="InterPro" id="IPR002307">
    <property type="entry name" value="Tyr-tRNA-ligase"/>
</dbReference>
<keyword evidence="4 9" id="KW-0067">ATP-binding</keyword>
<dbReference type="FunFam" id="1.10.240.10:FF:000001">
    <property type="entry name" value="Tyrosine--tRNA ligase"/>
    <property type="match status" value="1"/>
</dbReference>
<dbReference type="STRING" id="225164.V4AII1"/>
<comment type="catalytic activity">
    <reaction evidence="8 9">
        <text>tRNA(Tyr) + L-tyrosine + ATP = L-tyrosyl-tRNA(Tyr) + AMP + diphosphate + H(+)</text>
        <dbReference type="Rhea" id="RHEA:10220"/>
        <dbReference type="Rhea" id="RHEA-COMP:9706"/>
        <dbReference type="Rhea" id="RHEA-COMP:9707"/>
        <dbReference type="ChEBI" id="CHEBI:15378"/>
        <dbReference type="ChEBI" id="CHEBI:30616"/>
        <dbReference type="ChEBI" id="CHEBI:33019"/>
        <dbReference type="ChEBI" id="CHEBI:58315"/>
        <dbReference type="ChEBI" id="CHEBI:78442"/>
        <dbReference type="ChEBI" id="CHEBI:78536"/>
        <dbReference type="ChEBI" id="CHEBI:456215"/>
        <dbReference type="EC" id="6.1.1.1"/>
    </reaction>
</comment>
<dbReference type="InterPro" id="IPR002305">
    <property type="entry name" value="aa-tRNA-synth_Ic"/>
</dbReference>
<dbReference type="NCBIfam" id="TIGR00234">
    <property type="entry name" value="tyrS"/>
    <property type="match status" value="1"/>
</dbReference>
<dbReference type="FunFam" id="3.40.50.620:FF:000107">
    <property type="entry name" value="Tyrosine--tRNA ligase"/>
    <property type="match status" value="1"/>
</dbReference>
<dbReference type="GO" id="GO:0005524">
    <property type="term" value="F:ATP binding"/>
    <property type="evidence" value="ECO:0007669"/>
    <property type="project" value="UniProtKB-KW"/>
</dbReference>
<dbReference type="SUPFAM" id="SSF52374">
    <property type="entry name" value="Nucleotidylyl transferase"/>
    <property type="match status" value="1"/>
</dbReference>
<evidence type="ECO:0000313" key="12">
    <source>
        <dbReference type="Proteomes" id="UP000030746"/>
    </source>
</evidence>
<keyword evidence="12" id="KW-1185">Reference proteome</keyword>
<accession>V4AII1</accession>
<proteinExistence type="inferred from homology"/>
<evidence type="ECO:0000256" key="2">
    <source>
        <dbReference type="ARBA" id="ARBA00022598"/>
    </source>
</evidence>
<dbReference type="Proteomes" id="UP000030746">
    <property type="component" value="Unassembled WGS sequence"/>
</dbReference>
<dbReference type="KEGG" id="lgi:LOTGIDRAFT_119495"/>
<dbReference type="PROSITE" id="PS00178">
    <property type="entry name" value="AA_TRNA_LIGASE_I"/>
    <property type="match status" value="1"/>
</dbReference>
<dbReference type="OrthoDB" id="337870at2759"/>
<sequence>MTNDIKLLYCRGPALYDKLSSTQCIYCGFDPTADSLHIGNLLAIIGLIHAHRYGHMAVALVGGATAQIGDPSGRTKERDRIDLHDVERNVEKLTENLQRIFDNHSTCFLPRSHNLENIRIVNNISWYQNKNVIDFLSKEGKKFRMNAMLNKSSVQSRLSKPEGMNFSEFTYQIFQSYDWYQLYKNYKCTIQIGGSDQLGNITAGFDFLLKQVDEDSFFGLTIPLITASSGEKLGKSTGNSLWLDPYKTSAYQLYQYFFNFADSDVEEYLNLFTFLTDQEITQILEEHQSAPHKRLAQKRLGENVTLLVHGEKGLNTAKKWTDVLFGGTVELLQTLTKDDLQHSPELLVTEVPVSDKTNLKHLCIDYLKVHPCKYFDKILNTGGLHINYERVNDNITIDDSHILPNNITMIQLGKKNHYLLKWSDG</sequence>
<dbReference type="PANTHER" id="PTHR11766:SF0">
    <property type="entry name" value="TYROSINE--TRNA LIGASE, MITOCHONDRIAL"/>
    <property type="match status" value="1"/>
</dbReference>
<reference evidence="11 12" key="1">
    <citation type="journal article" date="2013" name="Nature">
        <title>Insights into bilaterian evolution from three spiralian genomes.</title>
        <authorList>
            <person name="Simakov O."/>
            <person name="Marletaz F."/>
            <person name="Cho S.J."/>
            <person name="Edsinger-Gonzales E."/>
            <person name="Havlak P."/>
            <person name="Hellsten U."/>
            <person name="Kuo D.H."/>
            <person name="Larsson T."/>
            <person name="Lv J."/>
            <person name="Arendt D."/>
            <person name="Savage R."/>
            <person name="Osoegawa K."/>
            <person name="de Jong P."/>
            <person name="Grimwood J."/>
            <person name="Chapman J.A."/>
            <person name="Shapiro H."/>
            <person name="Aerts A."/>
            <person name="Otillar R.P."/>
            <person name="Terry A.Y."/>
            <person name="Boore J.L."/>
            <person name="Grigoriev I.V."/>
            <person name="Lindberg D.R."/>
            <person name="Seaver E.C."/>
            <person name="Weisblat D.A."/>
            <person name="Putnam N.H."/>
            <person name="Rokhsar D.S."/>
        </authorList>
    </citation>
    <scope>NUCLEOTIDE SEQUENCE [LARGE SCALE GENOMIC DNA]</scope>
</reference>
<evidence type="ECO:0000256" key="9">
    <source>
        <dbReference type="RuleBase" id="RU361234"/>
    </source>
</evidence>
<dbReference type="InterPro" id="IPR036986">
    <property type="entry name" value="S4_RNA-bd_sf"/>
</dbReference>
<dbReference type="Gene3D" id="3.40.50.620">
    <property type="entry name" value="HUPs"/>
    <property type="match status" value="1"/>
</dbReference>
<evidence type="ECO:0000256" key="3">
    <source>
        <dbReference type="ARBA" id="ARBA00022741"/>
    </source>
</evidence>
<dbReference type="CTD" id="20231748"/>
<dbReference type="InterPro" id="IPR014729">
    <property type="entry name" value="Rossmann-like_a/b/a_fold"/>
</dbReference>
<gene>
    <name evidence="11" type="ORF">LOTGIDRAFT_119495</name>
</gene>
<dbReference type="GO" id="GO:0006437">
    <property type="term" value="P:tyrosyl-tRNA aminoacylation"/>
    <property type="evidence" value="ECO:0007669"/>
    <property type="project" value="InterPro"/>
</dbReference>
<organism evidence="11 12">
    <name type="scientific">Lottia gigantea</name>
    <name type="common">Giant owl limpet</name>
    <dbReference type="NCBI Taxonomy" id="225164"/>
    <lineage>
        <taxon>Eukaryota</taxon>
        <taxon>Metazoa</taxon>
        <taxon>Spiralia</taxon>
        <taxon>Lophotrochozoa</taxon>
        <taxon>Mollusca</taxon>
        <taxon>Gastropoda</taxon>
        <taxon>Patellogastropoda</taxon>
        <taxon>Lottioidea</taxon>
        <taxon>Lottiidae</taxon>
        <taxon>Lottia</taxon>
    </lineage>
</organism>
<evidence type="ECO:0000256" key="8">
    <source>
        <dbReference type="ARBA" id="ARBA00048248"/>
    </source>
</evidence>
<protein>
    <recommendedName>
        <fullName evidence="1 9">Tyrosine--tRNA ligase</fullName>
        <ecNumber evidence="1 9">6.1.1.1</ecNumber>
    </recommendedName>
    <alternativeName>
        <fullName evidence="7 9">Tyrosyl-tRNA synthetase</fullName>
    </alternativeName>
</protein>
<keyword evidence="10" id="KW-0175">Coiled coil</keyword>
<dbReference type="GeneID" id="20231748"/>
<keyword evidence="2 9" id="KW-0436">Ligase</keyword>
<dbReference type="HOGENOM" id="CLU_024003_0_0_1"/>
<name>V4AII1_LOTGI</name>
<dbReference type="Pfam" id="PF00579">
    <property type="entry name" value="tRNA-synt_1b"/>
    <property type="match status" value="1"/>
</dbReference>
<dbReference type="EMBL" id="KB201931">
    <property type="protein sequence ID" value="ESO93286.1"/>
    <property type="molecule type" value="Genomic_DNA"/>
</dbReference>
<dbReference type="InterPro" id="IPR001412">
    <property type="entry name" value="aa-tRNA-synth_I_CS"/>
</dbReference>
<evidence type="ECO:0000256" key="7">
    <source>
        <dbReference type="ARBA" id="ARBA00033323"/>
    </source>
</evidence>
<keyword evidence="5 9" id="KW-0648">Protein biosynthesis</keyword>
<evidence type="ECO:0000256" key="6">
    <source>
        <dbReference type="ARBA" id="ARBA00023146"/>
    </source>
</evidence>
<comment type="similarity">
    <text evidence="9">Belongs to the class-I aminoacyl-tRNA synthetase family.</text>
</comment>
<dbReference type="AlphaFoldDB" id="V4AII1"/>
<keyword evidence="6 9" id="KW-0030">Aminoacyl-tRNA synthetase</keyword>
<dbReference type="GO" id="GO:0003723">
    <property type="term" value="F:RNA binding"/>
    <property type="evidence" value="ECO:0007669"/>
    <property type="project" value="InterPro"/>
</dbReference>
<dbReference type="PRINTS" id="PR01040">
    <property type="entry name" value="TRNASYNTHTYR"/>
</dbReference>
<dbReference type="Gene3D" id="3.10.290.10">
    <property type="entry name" value="RNA-binding S4 domain"/>
    <property type="match status" value="1"/>
</dbReference>
<evidence type="ECO:0000313" key="11">
    <source>
        <dbReference type="EMBL" id="ESO93286.1"/>
    </source>
</evidence>
<dbReference type="RefSeq" id="XP_009055985.1">
    <property type="nucleotide sequence ID" value="XM_009057737.1"/>
</dbReference>